<dbReference type="PANTHER" id="PTHR31061:SF24">
    <property type="entry name" value="LD22376P"/>
    <property type="match status" value="1"/>
</dbReference>
<feature type="transmembrane region" description="Helical" evidence="1">
    <location>
        <begin position="94"/>
        <end position="115"/>
    </location>
</feature>
<name>A0A2K8YZE1_9BACT</name>
<feature type="transmembrane region" description="Helical" evidence="1">
    <location>
        <begin position="26"/>
        <end position="42"/>
    </location>
</feature>
<keyword evidence="1" id="KW-1133">Transmembrane helix</keyword>
<feature type="transmembrane region" description="Helical" evidence="1">
    <location>
        <begin position="275"/>
        <end position="295"/>
    </location>
</feature>
<dbReference type="KEGG" id="spir:CWM47_14685"/>
<keyword evidence="1" id="KW-0472">Membrane</keyword>
<dbReference type="EMBL" id="CP025096">
    <property type="protein sequence ID" value="AUD02971.1"/>
    <property type="molecule type" value="Genomic_DNA"/>
</dbReference>
<feature type="transmembrane region" description="Helical" evidence="1">
    <location>
        <begin position="347"/>
        <end position="365"/>
    </location>
</feature>
<evidence type="ECO:0000313" key="3">
    <source>
        <dbReference type="EMBL" id="AUD02971.1"/>
    </source>
</evidence>
<keyword evidence="4" id="KW-1185">Reference proteome</keyword>
<dbReference type="Pfam" id="PF16401">
    <property type="entry name" value="DUF5009"/>
    <property type="match status" value="1"/>
</dbReference>
<reference evidence="3 4" key="1">
    <citation type="submission" date="2017-11" db="EMBL/GenBank/DDBJ databases">
        <title>Taxonomic description and genome sequences of Spirosoma HA7 sp. nov., isolated from pollen microhabitat of Corylus avellana.</title>
        <authorList>
            <person name="Ambika Manirajan B."/>
            <person name="Suarez C."/>
            <person name="Ratering S."/>
            <person name="Geissler-Plaum R."/>
            <person name="Cardinale M."/>
            <person name="Sylvia S."/>
        </authorList>
    </citation>
    <scope>NUCLEOTIDE SEQUENCE [LARGE SCALE GENOMIC DNA]</scope>
    <source>
        <strain evidence="3 4">HA7</strain>
    </source>
</reference>
<evidence type="ECO:0000259" key="2">
    <source>
        <dbReference type="Pfam" id="PF16401"/>
    </source>
</evidence>
<feature type="transmembrane region" description="Helical" evidence="1">
    <location>
        <begin position="371"/>
        <end position="395"/>
    </location>
</feature>
<feature type="transmembrane region" description="Helical" evidence="1">
    <location>
        <begin position="130"/>
        <end position="147"/>
    </location>
</feature>
<dbReference type="InterPro" id="IPR032176">
    <property type="entry name" value="DUF5009"/>
</dbReference>
<feature type="transmembrane region" description="Helical" evidence="1">
    <location>
        <begin position="243"/>
        <end position="263"/>
    </location>
</feature>
<organism evidence="3 4">
    <name type="scientific">Spirosoma pollinicola</name>
    <dbReference type="NCBI Taxonomy" id="2057025"/>
    <lineage>
        <taxon>Bacteria</taxon>
        <taxon>Pseudomonadati</taxon>
        <taxon>Bacteroidota</taxon>
        <taxon>Cytophagia</taxon>
        <taxon>Cytophagales</taxon>
        <taxon>Cytophagaceae</taxon>
        <taxon>Spirosoma</taxon>
    </lineage>
</organism>
<feature type="transmembrane region" description="Helical" evidence="1">
    <location>
        <begin position="307"/>
        <end position="327"/>
    </location>
</feature>
<dbReference type="PANTHER" id="PTHR31061">
    <property type="entry name" value="LD22376P"/>
    <property type="match status" value="1"/>
</dbReference>
<evidence type="ECO:0000256" key="1">
    <source>
        <dbReference type="SAM" id="Phobius"/>
    </source>
</evidence>
<dbReference type="AlphaFoldDB" id="A0A2K8YZE1"/>
<proteinExistence type="predicted"/>
<keyword evidence="1" id="KW-0812">Transmembrane</keyword>
<dbReference type="Proteomes" id="UP000232883">
    <property type="component" value="Chromosome"/>
</dbReference>
<feature type="domain" description="DUF5009" evidence="2">
    <location>
        <begin position="20"/>
        <end position="191"/>
    </location>
</feature>
<accession>A0A2K8YZE1</accession>
<evidence type="ECO:0000313" key="4">
    <source>
        <dbReference type="Proteomes" id="UP000232883"/>
    </source>
</evidence>
<feature type="transmembrane region" description="Helical" evidence="1">
    <location>
        <begin position="213"/>
        <end position="237"/>
    </location>
</feature>
<dbReference type="RefSeq" id="WP_100988756.1">
    <property type="nucleotide sequence ID" value="NZ_CP025096.1"/>
</dbReference>
<gene>
    <name evidence="3" type="ORF">CWM47_14685</name>
</gene>
<protein>
    <recommendedName>
        <fullName evidence="2">DUF5009 domain-containing protein</fullName>
    </recommendedName>
</protein>
<dbReference type="OrthoDB" id="9788724at2"/>
<sequence>MPLPETVPAQPARSLTIPMRVDSIDILRALTMILMIFVNDLWSLTDIPVWLEHVPGGVDGMGLADVVFPAFLFIVGMSLPFAVNARRKKGDSDLALIGHVIMRSVALLVMGVYLVNGESIDEAATGMHRLVWNVVACICFIVLWNAYPKTATKWVVLTGKLVAIGILVGMAFMYRGEQGSRFATHWWGILGLIGWSYLAAALVTVFSQNRIGVLVAAWAGFCLLSMIASAELLPNAISFIPSAISRGTMAGLTMGGVVLSTLFQQYRQQGESKRMTLVFVIVSIALIGLSMYTRTFWGLSKLAATPAWLFLCSALTILIFTAIYWLVDEGKNANWFTFIKPAGTDTLLCYLIPYFAYAFTTLLNLHLPKVLLTGGVGLLKSFLFALLCVWITGLLNKIGIRLKL</sequence>
<feature type="transmembrane region" description="Helical" evidence="1">
    <location>
        <begin position="154"/>
        <end position="174"/>
    </location>
</feature>
<feature type="transmembrane region" description="Helical" evidence="1">
    <location>
        <begin position="62"/>
        <end position="82"/>
    </location>
</feature>
<feature type="transmembrane region" description="Helical" evidence="1">
    <location>
        <begin position="186"/>
        <end position="206"/>
    </location>
</feature>